<keyword evidence="2" id="KW-1185">Reference proteome</keyword>
<keyword evidence="1" id="KW-0560">Oxidoreductase</keyword>
<dbReference type="SUPFAM" id="SSF51197">
    <property type="entry name" value="Clavaminate synthase-like"/>
    <property type="match status" value="1"/>
</dbReference>
<name>A0A7K1UYM3_9NOCA</name>
<dbReference type="GO" id="GO:0051213">
    <property type="term" value="F:dioxygenase activity"/>
    <property type="evidence" value="ECO:0007669"/>
    <property type="project" value="UniProtKB-KW"/>
</dbReference>
<keyword evidence="1" id="KW-0223">Dioxygenase</keyword>
<accession>A0A7K1UYM3</accession>
<sequence length="263" mass="29333">MLTDDQITGFITDGFVKVDRAFSAETAAAGREILWRGTGCDPDDPSTWTKPVIRLWDYSDEPFERAVTAPALREAFDQLVGPGRWLPRKSLGSWPIRFPSPEPPGDDGWHVDVSFQGDAALDDFLSWRLNVFSKGRALLMLFLFSDVGPDDAPTRIRVGSHQRLAPVLEPFGEAGTTMFDLHEFYTDSADLPEAIATGRAGDVYLCHPFLIHAAQPHRGRTPKFMAQPPLLLREPCVLERPDGAYSPVEQAIRQGLGYKRNLR</sequence>
<organism evidence="1 2">
    <name type="scientific">Nocardia terrae</name>
    <dbReference type="NCBI Taxonomy" id="2675851"/>
    <lineage>
        <taxon>Bacteria</taxon>
        <taxon>Bacillati</taxon>
        <taxon>Actinomycetota</taxon>
        <taxon>Actinomycetes</taxon>
        <taxon>Mycobacteriales</taxon>
        <taxon>Nocardiaceae</taxon>
        <taxon>Nocardia</taxon>
    </lineage>
</organism>
<dbReference type="Gene3D" id="2.60.120.620">
    <property type="entry name" value="q2cbj1_9rhob like domain"/>
    <property type="match status" value="1"/>
</dbReference>
<comment type="caution">
    <text evidence="1">The sequence shown here is derived from an EMBL/GenBank/DDBJ whole genome shotgun (WGS) entry which is preliminary data.</text>
</comment>
<dbReference type="EMBL" id="WRPP01000003">
    <property type="protein sequence ID" value="MVU79415.1"/>
    <property type="molecule type" value="Genomic_DNA"/>
</dbReference>
<proteinExistence type="predicted"/>
<reference evidence="1 2" key="1">
    <citation type="submission" date="2019-12" db="EMBL/GenBank/DDBJ databases">
        <title>Nocardia sp. nov. ET3-3 isolated from soil.</title>
        <authorList>
            <person name="Kanchanasin P."/>
            <person name="Tanasupawat S."/>
            <person name="Yuki M."/>
            <person name="Kudo T."/>
        </authorList>
    </citation>
    <scope>NUCLEOTIDE SEQUENCE [LARGE SCALE GENOMIC DNA]</scope>
    <source>
        <strain evidence="1 2">ET3-3</strain>
    </source>
</reference>
<gene>
    <name evidence="1" type="ORF">GPX89_19475</name>
</gene>
<evidence type="ECO:0000313" key="2">
    <source>
        <dbReference type="Proteomes" id="UP000466794"/>
    </source>
</evidence>
<dbReference type="AlphaFoldDB" id="A0A7K1UYM3"/>
<protein>
    <submittedName>
        <fullName evidence="1">Phytanoyl-CoA dioxygenase</fullName>
    </submittedName>
</protein>
<dbReference type="Proteomes" id="UP000466794">
    <property type="component" value="Unassembled WGS sequence"/>
</dbReference>
<dbReference type="RefSeq" id="WP_157388967.1">
    <property type="nucleotide sequence ID" value="NZ_WRPP01000003.1"/>
</dbReference>
<evidence type="ECO:0000313" key="1">
    <source>
        <dbReference type="EMBL" id="MVU79415.1"/>
    </source>
</evidence>